<protein>
    <recommendedName>
        <fullName evidence="3">DUF3822 family protein</fullName>
    </recommendedName>
</protein>
<accession>A0ABQ1UW08</accession>
<comment type="caution">
    <text evidence="1">The sequence shown here is derived from an EMBL/GenBank/DDBJ whole genome shotgun (WGS) entry which is preliminary data.</text>
</comment>
<dbReference type="RefSeq" id="WP_188816322.1">
    <property type="nucleotide sequence ID" value="NZ_BMHT01000013.1"/>
</dbReference>
<dbReference type="Proteomes" id="UP000632273">
    <property type="component" value="Unassembled WGS sequence"/>
</dbReference>
<reference evidence="2" key="1">
    <citation type="journal article" date="2019" name="Int. J. Syst. Evol. Microbiol.">
        <title>The Global Catalogue of Microorganisms (GCM) 10K type strain sequencing project: providing services to taxonomists for standard genome sequencing and annotation.</title>
        <authorList>
            <consortium name="The Broad Institute Genomics Platform"/>
            <consortium name="The Broad Institute Genome Sequencing Center for Infectious Disease"/>
            <person name="Wu L."/>
            <person name="Ma J."/>
        </authorList>
    </citation>
    <scope>NUCLEOTIDE SEQUENCE [LARGE SCALE GENOMIC DNA]</scope>
    <source>
        <strain evidence="2">CGMCC 1.15197</strain>
    </source>
</reference>
<dbReference type="EMBL" id="BMHT01000013">
    <property type="protein sequence ID" value="GGF27998.1"/>
    <property type="molecule type" value="Genomic_DNA"/>
</dbReference>
<keyword evidence="2" id="KW-1185">Reference proteome</keyword>
<name>A0ABQ1UW08_9BACT</name>
<sequence>MATPASPLVPFDTPLPFSADFLAAHQIIFCHQTEDYCLFVERNEAGRVRAYVFAPCDGFYLVEQHRLSSTETEQLLPALQQRVHLQWQQSTGLPSWRPILLPEPGAEADDMSEEWLMQVAYQAIAYPWPPKGAPECFQEVVSLAFLGHSNTYDGVYTPDGLQLWLQENTAKSWRTLQQHLQWLQEERLLVVHPTPEAQRVTVQFQQQALAPALDLAVLPTFFQTLFYE</sequence>
<organism evidence="1 2">
    <name type="scientific">Hymenobacter cavernae</name>
    <dbReference type="NCBI Taxonomy" id="2044852"/>
    <lineage>
        <taxon>Bacteria</taxon>
        <taxon>Pseudomonadati</taxon>
        <taxon>Bacteroidota</taxon>
        <taxon>Cytophagia</taxon>
        <taxon>Cytophagales</taxon>
        <taxon>Hymenobacteraceae</taxon>
        <taxon>Hymenobacter</taxon>
    </lineage>
</organism>
<gene>
    <name evidence="1" type="ORF">GCM10011383_44670</name>
</gene>
<proteinExistence type="predicted"/>
<evidence type="ECO:0000313" key="2">
    <source>
        <dbReference type="Proteomes" id="UP000632273"/>
    </source>
</evidence>
<evidence type="ECO:0008006" key="3">
    <source>
        <dbReference type="Google" id="ProtNLM"/>
    </source>
</evidence>
<evidence type="ECO:0000313" key="1">
    <source>
        <dbReference type="EMBL" id="GGF27998.1"/>
    </source>
</evidence>